<accession>A0ABU8U532</accession>
<sequence>MLLVPFLALAAWLFACARRGRVADGEPYFFLAMAGLLAALVLSAVAGLLVGIGLFVF</sequence>
<keyword evidence="1" id="KW-0812">Transmembrane</keyword>
<gene>
    <name evidence="2" type="ORF">WKI68_19610</name>
</gene>
<evidence type="ECO:0000313" key="3">
    <source>
        <dbReference type="Proteomes" id="UP001382904"/>
    </source>
</evidence>
<dbReference type="EMBL" id="JBBKAM010000002">
    <property type="protein sequence ID" value="MEJ8642994.1"/>
    <property type="molecule type" value="Genomic_DNA"/>
</dbReference>
<organism evidence="2 3">
    <name type="scientific">Streptomyces caledonius</name>
    <dbReference type="NCBI Taxonomy" id="3134107"/>
    <lineage>
        <taxon>Bacteria</taxon>
        <taxon>Bacillati</taxon>
        <taxon>Actinomycetota</taxon>
        <taxon>Actinomycetes</taxon>
        <taxon>Kitasatosporales</taxon>
        <taxon>Streptomycetaceae</taxon>
        <taxon>Streptomyces</taxon>
    </lineage>
</organism>
<protein>
    <submittedName>
        <fullName evidence="2">Uncharacterized protein</fullName>
    </submittedName>
</protein>
<keyword evidence="1" id="KW-0472">Membrane</keyword>
<feature type="transmembrane region" description="Helical" evidence="1">
    <location>
        <begin position="29"/>
        <end position="56"/>
    </location>
</feature>
<proteinExistence type="predicted"/>
<keyword evidence="3" id="KW-1185">Reference proteome</keyword>
<dbReference type="Proteomes" id="UP001382904">
    <property type="component" value="Unassembled WGS sequence"/>
</dbReference>
<reference evidence="2 3" key="1">
    <citation type="submission" date="2024-03" db="EMBL/GenBank/DDBJ databases">
        <title>Novel Streptomyces species of biotechnological and ecological value are a feature of Machair soil.</title>
        <authorList>
            <person name="Prole J.R."/>
            <person name="Goodfellow M."/>
            <person name="Allenby N."/>
            <person name="Ward A.C."/>
        </authorList>
    </citation>
    <scope>NUCLEOTIDE SEQUENCE [LARGE SCALE GENOMIC DNA]</scope>
    <source>
        <strain evidence="2 3">MS1.HAVA.3</strain>
    </source>
</reference>
<comment type="caution">
    <text evidence="2">The sequence shown here is derived from an EMBL/GenBank/DDBJ whole genome shotgun (WGS) entry which is preliminary data.</text>
</comment>
<evidence type="ECO:0000256" key="1">
    <source>
        <dbReference type="SAM" id="Phobius"/>
    </source>
</evidence>
<name>A0ABU8U532_9ACTN</name>
<keyword evidence="1" id="KW-1133">Transmembrane helix</keyword>
<evidence type="ECO:0000313" key="2">
    <source>
        <dbReference type="EMBL" id="MEJ8642994.1"/>
    </source>
</evidence>